<dbReference type="InterPro" id="IPR014717">
    <property type="entry name" value="Transl_elong_EF1B/ribsomal_bS6"/>
</dbReference>
<dbReference type="InterPro" id="IPR036219">
    <property type="entry name" value="eEF-1beta-like_sf"/>
</dbReference>
<dbReference type="CDD" id="cd00292">
    <property type="entry name" value="EF1B"/>
    <property type="match status" value="1"/>
</dbReference>
<dbReference type="SMART" id="SM00888">
    <property type="entry name" value="EF1_GNE"/>
    <property type="match status" value="1"/>
</dbReference>
<dbReference type="InterPro" id="IPR053836">
    <property type="entry name" value="Arc1-like_N"/>
</dbReference>
<dbReference type="PANTHER" id="PTHR11595">
    <property type="entry name" value="EF-HAND AND COILED-COIL DOMAIN-CONTAINING FAMILY MEMBER"/>
    <property type="match status" value="1"/>
</dbReference>
<evidence type="ECO:0000256" key="3">
    <source>
        <dbReference type="ARBA" id="ARBA00022917"/>
    </source>
</evidence>
<dbReference type="Pfam" id="PF10587">
    <property type="entry name" value="EF-1_beta_acid"/>
    <property type="match status" value="1"/>
</dbReference>
<dbReference type="Gene3D" id="3.30.70.60">
    <property type="match status" value="1"/>
</dbReference>
<dbReference type="Proteomes" id="UP000267821">
    <property type="component" value="Unassembled WGS sequence"/>
</dbReference>
<evidence type="ECO:0000256" key="5">
    <source>
        <dbReference type="SAM" id="MobiDB-lite"/>
    </source>
</evidence>
<evidence type="ECO:0000259" key="6">
    <source>
        <dbReference type="SMART" id="SM00888"/>
    </source>
</evidence>
<dbReference type="AlphaFoldDB" id="A0A3N4M3C0"/>
<feature type="region of interest" description="Disordered" evidence="5">
    <location>
        <begin position="91"/>
        <end position="119"/>
    </location>
</feature>
<dbReference type="InterPro" id="IPR014038">
    <property type="entry name" value="EF1B_bsu/dsu_GNE"/>
</dbReference>
<dbReference type="InterPro" id="IPR001326">
    <property type="entry name" value="Transl_elong_EF1B_B/D_CS"/>
</dbReference>
<name>A0A3N4M3C0_9PEZI</name>
<dbReference type="InterPro" id="IPR049720">
    <property type="entry name" value="EF1B_bsu/dsu"/>
</dbReference>
<organism evidence="8 9">
    <name type="scientific">Terfezia boudieri ATCC MYA-4762</name>
    <dbReference type="NCBI Taxonomy" id="1051890"/>
    <lineage>
        <taxon>Eukaryota</taxon>
        <taxon>Fungi</taxon>
        <taxon>Dikarya</taxon>
        <taxon>Ascomycota</taxon>
        <taxon>Pezizomycotina</taxon>
        <taxon>Pezizomycetes</taxon>
        <taxon>Pezizales</taxon>
        <taxon>Pezizaceae</taxon>
        <taxon>Terfezia</taxon>
    </lineage>
</organism>
<dbReference type="SUPFAM" id="SSF54984">
    <property type="entry name" value="eEF-1beta-like"/>
    <property type="match status" value="1"/>
</dbReference>
<dbReference type="GO" id="GO:0003746">
    <property type="term" value="F:translation elongation factor activity"/>
    <property type="evidence" value="ECO:0007669"/>
    <property type="project" value="UniProtKB-KW"/>
</dbReference>
<dbReference type="Pfam" id="PF21972">
    <property type="entry name" value="Arc1p_N_like"/>
    <property type="match status" value="1"/>
</dbReference>
<dbReference type="GO" id="GO:0005829">
    <property type="term" value="C:cytosol"/>
    <property type="evidence" value="ECO:0007669"/>
    <property type="project" value="TreeGrafter"/>
</dbReference>
<dbReference type="GO" id="GO:0005853">
    <property type="term" value="C:eukaryotic translation elongation factor 1 complex"/>
    <property type="evidence" value="ECO:0007669"/>
    <property type="project" value="InterPro"/>
</dbReference>
<dbReference type="OrthoDB" id="331763at2759"/>
<dbReference type="PROSITE" id="PS00825">
    <property type="entry name" value="EF1BD_2"/>
    <property type="match status" value="1"/>
</dbReference>
<dbReference type="GO" id="GO:0005085">
    <property type="term" value="F:guanyl-nucleotide exchange factor activity"/>
    <property type="evidence" value="ECO:0007669"/>
    <property type="project" value="TreeGrafter"/>
</dbReference>
<feature type="domain" description="Translation elongation factor EF1B beta/delta subunit guanine nucleotide exchange" evidence="6">
    <location>
        <begin position="144"/>
        <end position="230"/>
    </location>
</feature>
<dbReference type="PANTHER" id="PTHR11595:SF21">
    <property type="entry name" value="ELONGATION FACTOR 1-BETA"/>
    <property type="match status" value="1"/>
</dbReference>
<dbReference type="FunFam" id="3.30.70.60:FF:000001">
    <property type="entry name" value="Elongation factor 1-beta 1 like"/>
    <property type="match status" value="1"/>
</dbReference>
<dbReference type="SMART" id="SM01182">
    <property type="entry name" value="EF-1_beta_acid"/>
    <property type="match status" value="1"/>
</dbReference>
<dbReference type="InterPro" id="IPR018940">
    <property type="entry name" value="EF-1_beta_acid_region_euk"/>
</dbReference>
<dbReference type="Pfam" id="PF00736">
    <property type="entry name" value="EF1_GNE"/>
    <property type="match status" value="1"/>
</dbReference>
<protein>
    <recommendedName>
        <fullName evidence="10">Elongation factor 1-beta</fullName>
    </recommendedName>
</protein>
<dbReference type="InParanoid" id="A0A3N4M3C0"/>
<evidence type="ECO:0000313" key="8">
    <source>
        <dbReference type="EMBL" id="RPB27862.1"/>
    </source>
</evidence>
<keyword evidence="2 4" id="KW-0251">Elongation factor</keyword>
<dbReference type="Gene3D" id="1.20.1050.130">
    <property type="match status" value="1"/>
</dbReference>
<accession>A0A3N4M3C0</accession>
<evidence type="ECO:0008006" key="10">
    <source>
        <dbReference type="Google" id="ProtNLM"/>
    </source>
</evidence>
<feature type="compositionally biased region" description="Acidic residues" evidence="5">
    <location>
        <begin position="98"/>
        <end position="118"/>
    </location>
</feature>
<dbReference type="SUPFAM" id="SSF47616">
    <property type="entry name" value="GST C-terminal domain-like"/>
    <property type="match status" value="1"/>
</dbReference>
<evidence type="ECO:0000313" key="9">
    <source>
        <dbReference type="Proteomes" id="UP000267821"/>
    </source>
</evidence>
<dbReference type="EMBL" id="ML121530">
    <property type="protein sequence ID" value="RPB27862.1"/>
    <property type="molecule type" value="Genomic_DNA"/>
</dbReference>
<dbReference type="FunCoup" id="A0A3N4M3C0">
    <property type="interactions" value="759"/>
</dbReference>
<comment type="similarity">
    <text evidence="1 4">Belongs to the EF-1-beta/EF-1-delta family.</text>
</comment>
<dbReference type="STRING" id="1051890.A0A3N4M3C0"/>
<feature type="domain" description="Elongation factor 1 beta central acidic region eukaryote" evidence="7">
    <location>
        <begin position="107"/>
        <end position="134"/>
    </location>
</feature>
<evidence type="ECO:0000259" key="7">
    <source>
        <dbReference type="SMART" id="SM01182"/>
    </source>
</evidence>
<dbReference type="PROSITE" id="PS00824">
    <property type="entry name" value="EF1BD_1"/>
    <property type="match status" value="1"/>
</dbReference>
<reference evidence="8 9" key="1">
    <citation type="journal article" date="2018" name="Nat. Ecol. Evol.">
        <title>Pezizomycetes genomes reveal the molecular basis of ectomycorrhizal truffle lifestyle.</title>
        <authorList>
            <person name="Murat C."/>
            <person name="Payen T."/>
            <person name="Noel B."/>
            <person name="Kuo A."/>
            <person name="Morin E."/>
            <person name="Chen J."/>
            <person name="Kohler A."/>
            <person name="Krizsan K."/>
            <person name="Balestrini R."/>
            <person name="Da Silva C."/>
            <person name="Montanini B."/>
            <person name="Hainaut M."/>
            <person name="Levati E."/>
            <person name="Barry K.W."/>
            <person name="Belfiori B."/>
            <person name="Cichocki N."/>
            <person name="Clum A."/>
            <person name="Dockter R.B."/>
            <person name="Fauchery L."/>
            <person name="Guy J."/>
            <person name="Iotti M."/>
            <person name="Le Tacon F."/>
            <person name="Lindquist E.A."/>
            <person name="Lipzen A."/>
            <person name="Malagnac F."/>
            <person name="Mello A."/>
            <person name="Molinier V."/>
            <person name="Miyauchi S."/>
            <person name="Poulain J."/>
            <person name="Riccioni C."/>
            <person name="Rubini A."/>
            <person name="Sitrit Y."/>
            <person name="Splivallo R."/>
            <person name="Traeger S."/>
            <person name="Wang M."/>
            <person name="Zifcakova L."/>
            <person name="Wipf D."/>
            <person name="Zambonelli A."/>
            <person name="Paolocci F."/>
            <person name="Nowrousian M."/>
            <person name="Ottonello S."/>
            <person name="Baldrian P."/>
            <person name="Spatafora J.W."/>
            <person name="Henrissat B."/>
            <person name="Nagy L.G."/>
            <person name="Aury J.M."/>
            <person name="Wincker P."/>
            <person name="Grigoriev I.V."/>
            <person name="Bonfante P."/>
            <person name="Martin F.M."/>
        </authorList>
    </citation>
    <scope>NUCLEOTIDE SEQUENCE [LARGE SCALE GENOMIC DNA]</scope>
    <source>
        <strain evidence="8 9">ATCC MYA-4762</strain>
    </source>
</reference>
<evidence type="ECO:0000256" key="1">
    <source>
        <dbReference type="ARBA" id="ARBA00007411"/>
    </source>
</evidence>
<evidence type="ECO:0000256" key="4">
    <source>
        <dbReference type="RuleBase" id="RU003791"/>
    </source>
</evidence>
<proteinExistence type="inferred from homology"/>
<gene>
    <name evidence="8" type="ORF">L211DRAFT_833850</name>
</gene>
<keyword evidence="9" id="KW-1185">Reference proteome</keyword>
<dbReference type="InterPro" id="IPR036282">
    <property type="entry name" value="Glutathione-S-Trfase_C_sf"/>
</dbReference>
<keyword evidence="3 4" id="KW-0648">Protein biosynthesis</keyword>
<evidence type="ECO:0000256" key="2">
    <source>
        <dbReference type="ARBA" id="ARBA00022768"/>
    </source>
</evidence>
<sequence>MGFTDLVADAGLTALDTWLKTRSYIVGYAPTQADVTIYKSVGKAPDAGKYPHVARWYKHIDSYSDVFETLPGDTSLQSSAYGPETALAAENPAKAPAAEDDDEDIDLFGSDDEEDDAEKEALTKKRLEEYAAKKAAKGPKPAAKSLVTLEVKPWDDETNLKEMEENVRSIEMDGLVWGASQLIAIGYGIKKLQINMVVEDEKVSIDDLQQAIEAFEDHVQSTDIAAMQKL</sequence>